<dbReference type="InterPro" id="IPR009057">
    <property type="entry name" value="Homeodomain-like_sf"/>
</dbReference>
<dbReference type="InterPro" id="IPR018771">
    <property type="entry name" value="PocR_dom"/>
</dbReference>
<keyword evidence="3" id="KW-0804">Transcription</keyword>
<comment type="caution">
    <text evidence="5">The sequence shown here is derived from an EMBL/GenBank/DDBJ whole genome shotgun (WGS) entry which is preliminary data.</text>
</comment>
<evidence type="ECO:0000313" key="5">
    <source>
        <dbReference type="EMBL" id="MCR6545134.1"/>
    </source>
</evidence>
<dbReference type="SUPFAM" id="SSF46689">
    <property type="entry name" value="Homeodomain-like"/>
    <property type="match status" value="2"/>
</dbReference>
<dbReference type="PANTHER" id="PTHR43280">
    <property type="entry name" value="ARAC-FAMILY TRANSCRIPTIONAL REGULATOR"/>
    <property type="match status" value="1"/>
</dbReference>
<evidence type="ECO:0000313" key="6">
    <source>
        <dbReference type="Proteomes" id="UP001524944"/>
    </source>
</evidence>
<organism evidence="5 6">
    <name type="scientific">Dehalobacterium formicoaceticum</name>
    <dbReference type="NCBI Taxonomy" id="51515"/>
    <lineage>
        <taxon>Bacteria</taxon>
        <taxon>Bacillati</taxon>
        <taxon>Bacillota</taxon>
        <taxon>Clostridia</taxon>
        <taxon>Eubacteriales</taxon>
        <taxon>Peptococcaceae</taxon>
        <taxon>Dehalobacterium</taxon>
    </lineage>
</organism>
<dbReference type="InterPro" id="IPR018060">
    <property type="entry name" value="HTH_AraC"/>
</dbReference>
<feature type="domain" description="HTH araC/xylS-type" evidence="4">
    <location>
        <begin position="322"/>
        <end position="418"/>
    </location>
</feature>
<dbReference type="Pfam" id="PF12833">
    <property type="entry name" value="HTH_18"/>
    <property type="match status" value="1"/>
</dbReference>
<accession>A0ABT1Y2N4</accession>
<keyword evidence="2" id="KW-0238">DNA-binding</keyword>
<dbReference type="PROSITE" id="PS01124">
    <property type="entry name" value="HTH_ARAC_FAMILY_2"/>
    <property type="match status" value="1"/>
</dbReference>
<reference evidence="5 6" key="1">
    <citation type="submission" date="2022-08" db="EMBL/GenBank/DDBJ databases">
        <title>Proteogenomics of the novel Dehalobacterium formicoaceticum strain EZ94 highlights a key role of methyltransferases during anaerobic dichloromethane degradation.</title>
        <authorList>
            <person name="Wasmund K."/>
        </authorList>
    </citation>
    <scope>NUCLEOTIDE SEQUENCE [LARGE SCALE GENOMIC DNA]</scope>
    <source>
        <strain evidence="5 6">EZ94</strain>
    </source>
</reference>
<keyword evidence="1" id="KW-0805">Transcription regulation</keyword>
<dbReference type="Proteomes" id="UP001524944">
    <property type="component" value="Unassembled WGS sequence"/>
</dbReference>
<gene>
    <name evidence="5" type="ORF">NVS47_06330</name>
</gene>
<dbReference type="PANTHER" id="PTHR43280:SF2">
    <property type="entry name" value="HTH-TYPE TRANSCRIPTIONAL REGULATOR EXSA"/>
    <property type="match status" value="1"/>
</dbReference>
<dbReference type="SMART" id="SM00342">
    <property type="entry name" value="HTH_ARAC"/>
    <property type="match status" value="1"/>
</dbReference>
<dbReference type="InterPro" id="IPR018062">
    <property type="entry name" value="HTH_AraC-typ_CS"/>
</dbReference>
<evidence type="ECO:0000256" key="1">
    <source>
        <dbReference type="ARBA" id="ARBA00023015"/>
    </source>
</evidence>
<dbReference type="Gene3D" id="1.10.10.60">
    <property type="entry name" value="Homeodomain-like"/>
    <property type="match status" value="2"/>
</dbReference>
<sequence>MVKDHYQNLNCIKAAVRDYELATGVKCYLLDQTGKRAGDKSCYQCNNICEFIKKFDHKGVCTHDYLGSCKPALEKGEAHYYDCPYGLSNIAVPIITETEIVYYASSGPILTQSSGKLVINRFLEQNELLSSHYDDIKYLLQGVPLVDDERLQALSNTLQRAVIPIISNNLNSFREKNYILSSLIKELRKEVQRLLYPEYEREAYVMQKEIELLSAKQNNSITELNKKALEMIMSTFINSIFKYRVFEESKHRGAQVFLALLEIAKNKDINQELVFGEKYIAIRQLLEAKDYLNLNQTIYATADRFQRAFFIGSSINNNESILHAMEYIRQNYMNITLQDVAKAVSLNPSYLSNLFKKSAGQSYSEYLNKVRIEASKQFLREGLPLAQIANNVGFADQSHFIKVFKRYEGVSPSKWLSVA</sequence>
<evidence type="ECO:0000256" key="2">
    <source>
        <dbReference type="ARBA" id="ARBA00023125"/>
    </source>
</evidence>
<dbReference type="PROSITE" id="PS00041">
    <property type="entry name" value="HTH_ARAC_FAMILY_1"/>
    <property type="match status" value="1"/>
</dbReference>
<name>A0ABT1Y2N4_9FIRM</name>
<proteinExistence type="predicted"/>
<dbReference type="Pfam" id="PF10114">
    <property type="entry name" value="PocR"/>
    <property type="match status" value="1"/>
</dbReference>
<dbReference type="RefSeq" id="WP_089608799.1">
    <property type="nucleotide sequence ID" value="NZ_CP022121.1"/>
</dbReference>
<protein>
    <submittedName>
        <fullName evidence="5">Helix-turn-helix domain-containing protein</fullName>
    </submittedName>
</protein>
<keyword evidence="6" id="KW-1185">Reference proteome</keyword>
<dbReference type="InterPro" id="IPR020449">
    <property type="entry name" value="Tscrpt_reg_AraC-type_HTH"/>
</dbReference>
<evidence type="ECO:0000256" key="3">
    <source>
        <dbReference type="ARBA" id="ARBA00023163"/>
    </source>
</evidence>
<dbReference type="EMBL" id="JANPWE010000002">
    <property type="protein sequence ID" value="MCR6545134.1"/>
    <property type="molecule type" value="Genomic_DNA"/>
</dbReference>
<evidence type="ECO:0000259" key="4">
    <source>
        <dbReference type="PROSITE" id="PS01124"/>
    </source>
</evidence>
<dbReference type="PRINTS" id="PR00032">
    <property type="entry name" value="HTHARAC"/>
</dbReference>